<dbReference type="EMBL" id="JACCHT010000002">
    <property type="protein sequence ID" value="NYT28014.1"/>
    <property type="molecule type" value="Genomic_DNA"/>
</dbReference>
<organism evidence="1 2">
    <name type="scientific">Candidatus Thiodubiliella endoseptemdiera</name>
    <dbReference type="NCBI Taxonomy" id="2738886"/>
    <lineage>
        <taxon>Bacteria</taxon>
        <taxon>Pseudomonadati</taxon>
        <taxon>Pseudomonadota</taxon>
        <taxon>Gammaproteobacteria</taxon>
        <taxon>Candidatus Pseudothioglobaceae</taxon>
        <taxon>Candidatus Thiodubiliella</taxon>
    </lineage>
</organism>
<evidence type="ECO:0000313" key="1">
    <source>
        <dbReference type="EMBL" id="NYT28014.1"/>
    </source>
</evidence>
<comment type="caution">
    <text evidence="1">The sequence shown here is derived from an EMBL/GenBank/DDBJ whole genome shotgun (WGS) entry which is preliminary data.</text>
</comment>
<dbReference type="Proteomes" id="UP000568751">
    <property type="component" value="Unassembled WGS sequence"/>
</dbReference>
<dbReference type="AlphaFoldDB" id="A0A853F271"/>
<proteinExistence type="predicted"/>
<dbReference type="GO" id="GO:0006355">
    <property type="term" value="P:regulation of DNA-templated transcription"/>
    <property type="evidence" value="ECO:0007669"/>
    <property type="project" value="InterPro"/>
</dbReference>
<accession>A0A853F271</accession>
<sequence length="111" mass="12660">MSNTIEHKGYISSVEYSNEDKCFFGKLEMIDDLVTFEADTVKGLEKNFQDSVDDYLSTCKKLGIEAQKTYKGIFNIRISPKLHKMAYQRALKNNISLNALVGKSLEEYIGH</sequence>
<evidence type="ECO:0000313" key="2">
    <source>
        <dbReference type="Proteomes" id="UP000568751"/>
    </source>
</evidence>
<dbReference type="Pfam" id="PF05534">
    <property type="entry name" value="HicB"/>
    <property type="match status" value="1"/>
</dbReference>
<dbReference type="InterPro" id="IPR035069">
    <property type="entry name" value="TTHA1013/TTHA0281-like"/>
</dbReference>
<dbReference type="InterPro" id="IPR010985">
    <property type="entry name" value="Ribbon_hlx_hlx"/>
</dbReference>
<reference evidence="1 2" key="1">
    <citation type="submission" date="2020-05" db="EMBL/GenBank/DDBJ databases">
        <title>Horizontal transmission and recombination maintain forever young bacterial symbiont genomes.</title>
        <authorList>
            <person name="Russell S.L."/>
            <person name="Pepper-Tunick E."/>
            <person name="Svedberg J."/>
            <person name="Byrne A."/>
            <person name="Ruelas Castillo J."/>
            <person name="Vollmers C."/>
            <person name="Beinart R.A."/>
            <person name="Corbett-Detig R."/>
        </authorList>
    </citation>
    <scope>NUCLEOTIDE SEQUENCE [LARGE SCALE GENOMIC DNA]</scope>
    <source>
        <strain evidence="1">455</strain>
    </source>
</reference>
<protein>
    <submittedName>
        <fullName evidence="1">Type II toxin-antitoxin system HicB family antitoxin</fullName>
    </submittedName>
</protein>
<dbReference type="InterPro" id="IPR008651">
    <property type="entry name" value="Uncharacterised_HicB"/>
</dbReference>
<dbReference type="SUPFAM" id="SSF47598">
    <property type="entry name" value="Ribbon-helix-helix"/>
    <property type="match status" value="1"/>
</dbReference>
<name>A0A853F271_9GAMM</name>
<dbReference type="SUPFAM" id="SSF143100">
    <property type="entry name" value="TTHA1013/TTHA0281-like"/>
    <property type="match status" value="1"/>
</dbReference>
<gene>
    <name evidence="1" type="ORF">H0A76_09060</name>
</gene>